<dbReference type="EC" id="1.1.1.31" evidence="3"/>
<comment type="similarity">
    <text evidence="2">Belongs to the HIBADH-related family. 3-hydroxyisobutyrate dehydrogenase subfamily.</text>
</comment>
<evidence type="ECO:0000259" key="9">
    <source>
        <dbReference type="Pfam" id="PF03446"/>
    </source>
</evidence>
<dbReference type="Pfam" id="PF03446">
    <property type="entry name" value="NAD_binding_2"/>
    <property type="match status" value="1"/>
</dbReference>
<feature type="domain" description="3-hydroxyisobutyrate dehydrogenase-like NAD-binding" evidence="10">
    <location>
        <begin position="165"/>
        <end position="286"/>
    </location>
</feature>
<dbReference type="InterPro" id="IPR013328">
    <property type="entry name" value="6PGD_dom2"/>
</dbReference>
<accession>A0A0N5AS66</accession>
<dbReference type="GO" id="GO:0050661">
    <property type="term" value="F:NADP binding"/>
    <property type="evidence" value="ECO:0007669"/>
    <property type="project" value="InterPro"/>
</dbReference>
<keyword evidence="11" id="KW-1185">Reference proteome</keyword>
<proteinExistence type="inferred from homology"/>
<evidence type="ECO:0000259" key="10">
    <source>
        <dbReference type="Pfam" id="PF14833"/>
    </source>
</evidence>
<evidence type="ECO:0000256" key="5">
    <source>
        <dbReference type="ARBA" id="ARBA00023002"/>
    </source>
</evidence>
<feature type="active site" evidence="8">
    <location>
        <position position="171"/>
    </location>
</feature>
<dbReference type="PANTHER" id="PTHR22981">
    <property type="entry name" value="3-HYDROXYISOBUTYRATE DEHYDROGENASE-RELATED"/>
    <property type="match status" value="1"/>
</dbReference>
<evidence type="ECO:0000256" key="3">
    <source>
        <dbReference type="ARBA" id="ARBA00012991"/>
    </source>
</evidence>
<reference evidence="12" key="1">
    <citation type="submission" date="2017-02" db="UniProtKB">
        <authorList>
            <consortium name="WormBaseParasite"/>
        </authorList>
    </citation>
    <scope>IDENTIFICATION</scope>
</reference>
<dbReference type="InterPro" id="IPR008927">
    <property type="entry name" value="6-PGluconate_DH-like_C_sf"/>
</dbReference>
<evidence type="ECO:0000256" key="1">
    <source>
        <dbReference type="ARBA" id="ARBA00005109"/>
    </source>
</evidence>
<dbReference type="Gene3D" id="3.40.50.720">
    <property type="entry name" value="NAD(P)-binding Rossmann-like Domain"/>
    <property type="match status" value="1"/>
</dbReference>
<evidence type="ECO:0000256" key="8">
    <source>
        <dbReference type="PIRSR" id="PIRSR000103-1"/>
    </source>
</evidence>
<keyword evidence="5" id="KW-0560">Oxidoreductase</keyword>
<dbReference type="InterPro" id="IPR036291">
    <property type="entry name" value="NAD(P)-bd_dom_sf"/>
</dbReference>
<dbReference type="GO" id="GO:0006574">
    <property type="term" value="P:L-valine catabolic process"/>
    <property type="evidence" value="ECO:0007669"/>
    <property type="project" value="TreeGrafter"/>
</dbReference>
<evidence type="ECO:0000313" key="11">
    <source>
        <dbReference type="Proteomes" id="UP000046393"/>
    </source>
</evidence>
<dbReference type="AlphaFoldDB" id="A0A0N5AS66"/>
<dbReference type="Gene3D" id="1.10.1040.10">
    <property type="entry name" value="N-(1-d-carboxylethyl)-l-norvaline Dehydrogenase, domain 2"/>
    <property type="match status" value="1"/>
</dbReference>
<dbReference type="Pfam" id="PF14833">
    <property type="entry name" value="NAD_binding_11"/>
    <property type="match status" value="1"/>
</dbReference>
<protein>
    <recommendedName>
        <fullName evidence="3">3-hydroxyisobutyrate dehydrogenase</fullName>
        <ecNumber evidence="3">1.1.1.31</ecNumber>
    </recommendedName>
</protein>
<dbReference type="GO" id="GO:0051287">
    <property type="term" value="F:NAD binding"/>
    <property type="evidence" value="ECO:0007669"/>
    <property type="project" value="InterPro"/>
</dbReference>
<sequence length="298" mass="31797">MSKVGFIGLGNLGFSMARSLMKLGSKLTVYDSNPSALINIKKLGATIAETPAELASSCTEIVTLLPTEDEIENVFTGHDGILTTIKPKTLCIDCSTVSYNFAKKLSEKVAEKVASFVDSPVSGNVEAAQHGNLAFTIGGDSESYDRARAVLVRLGRKIVHCGPIGTGQIAKLCNNLLFAAEMIGLSEILILGEKFDIPPDMMTSAINTNTAKCFASESYNPIPGINRDAPSSKGYTSDLKCGLIAKVFSMEMNSSLAIGTLTSQIYQAVGNSEFKDQDLSAVIKFLRNNGPDKRKASH</sequence>
<evidence type="ECO:0000256" key="7">
    <source>
        <dbReference type="ARBA" id="ARBA00049197"/>
    </source>
</evidence>
<evidence type="ECO:0000313" key="12">
    <source>
        <dbReference type="WBParaSite" id="SMUV_0000762001-mRNA-1"/>
    </source>
</evidence>
<keyword evidence="4" id="KW-0101">Branched-chain amino acid catabolism</keyword>
<dbReference type="Proteomes" id="UP000046393">
    <property type="component" value="Unplaced"/>
</dbReference>
<comment type="catalytic activity">
    <reaction evidence="7">
        <text>3-hydroxy-2-methylpropanoate + NAD(+) = 2-methyl-3-oxopropanoate + NADH + H(+)</text>
        <dbReference type="Rhea" id="RHEA:17681"/>
        <dbReference type="ChEBI" id="CHEBI:11805"/>
        <dbReference type="ChEBI" id="CHEBI:15378"/>
        <dbReference type="ChEBI" id="CHEBI:57540"/>
        <dbReference type="ChEBI" id="CHEBI:57700"/>
        <dbReference type="ChEBI" id="CHEBI:57945"/>
        <dbReference type="EC" id="1.1.1.31"/>
    </reaction>
</comment>
<dbReference type="InterPro" id="IPR006115">
    <property type="entry name" value="6PGDH_NADP-bd"/>
</dbReference>
<name>A0A0N5AS66_9BILA</name>
<dbReference type="InterPro" id="IPR015815">
    <property type="entry name" value="HIBADH-related"/>
</dbReference>
<dbReference type="InterPro" id="IPR029154">
    <property type="entry name" value="HIBADH-like_NADP-bd"/>
</dbReference>
<dbReference type="STRING" id="451379.A0A0N5AS66"/>
<dbReference type="GO" id="GO:0005739">
    <property type="term" value="C:mitochondrion"/>
    <property type="evidence" value="ECO:0007669"/>
    <property type="project" value="TreeGrafter"/>
</dbReference>
<dbReference type="SUPFAM" id="SSF51735">
    <property type="entry name" value="NAD(P)-binding Rossmann-fold domains"/>
    <property type="match status" value="1"/>
</dbReference>
<evidence type="ECO:0000256" key="2">
    <source>
        <dbReference type="ARBA" id="ARBA00006013"/>
    </source>
</evidence>
<dbReference type="WBParaSite" id="SMUV_0000762001-mRNA-1">
    <property type="protein sequence ID" value="SMUV_0000762001-mRNA-1"/>
    <property type="gene ID" value="SMUV_0000762001"/>
</dbReference>
<organism evidence="11 12">
    <name type="scientific">Syphacia muris</name>
    <dbReference type="NCBI Taxonomy" id="451379"/>
    <lineage>
        <taxon>Eukaryota</taxon>
        <taxon>Metazoa</taxon>
        <taxon>Ecdysozoa</taxon>
        <taxon>Nematoda</taxon>
        <taxon>Chromadorea</taxon>
        <taxon>Rhabditida</taxon>
        <taxon>Spirurina</taxon>
        <taxon>Oxyuridomorpha</taxon>
        <taxon>Oxyuroidea</taxon>
        <taxon>Oxyuridae</taxon>
        <taxon>Syphacia</taxon>
    </lineage>
</organism>
<dbReference type="PANTHER" id="PTHR22981:SF7">
    <property type="entry name" value="3-HYDROXYISOBUTYRATE DEHYDROGENASE, MITOCHONDRIAL"/>
    <property type="match status" value="1"/>
</dbReference>
<keyword evidence="6" id="KW-0520">NAD</keyword>
<dbReference type="GO" id="GO:0008442">
    <property type="term" value="F:3-hydroxyisobutyrate dehydrogenase activity"/>
    <property type="evidence" value="ECO:0007669"/>
    <property type="project" value="UniProtKB-EC"/>
</dbReference>
<dbReference type="PIRSF" id="PIRSF000103">
    <property type="entry name" value="HIBADH"/>
    <property type="match status" value="1"/>
</dbReference>
<dbReference type="SUPFAM" id="SSF48179">
    <property type="entry name" value="6-phosphogluconate dehydrogenase C-terminal domain-like"/>
    <property type="match status" value="1"/>
</dbReference>
<feature type="domain" description="6-phosphogluconate dehydrogenase NADP-binding" evidence="9">
    <location>
        <begin position="3"/>
        <end position="162"/>
    </location>
</feature>
<comment type="pathway">
    <text evidence="1">Amino-acid degradation; L-valine degradation.</text>
</comment>
<evidence type="ECO:0000256" key="6">
    <source>
        <dbReference type="ARBA" id="ARBA00023027"/>
    </source>
</evidence>
<evidence type="ECO:0000256" key="4">
    <source>
        <dbReference type="ARBA" id="ARBA00022456"/>
    </source>
</evidence>